<dbReference type="InterPro" id="IPR018060">
    <property type="entry name" value="HTH_AraC"/>
</dbReference>
<name>A0ABU3TUD4_9BACT</name>
<dbReference type="InterPro" id="IPR013096">
    <property type="entry name" value="Cupin_2"/>
</dbReference>
<reference evidence="5 6" key="1">
    <citation type="submission" date="2023-09" db="EMBL/GenBank/DDBJ databases">
        <title>Aquirufa genomes.</title>
        <authorList>
            <person name="Pitt A."/>
        </authorList>
    </citation>
    <scope>NUCLEOTIDE SEQUENCE [LARGE SCALE GENOMIC DNA]</scope>
    <source>
        <strain evidence="5 6">LEOWEIH-7C</strain>
    </source>
</reference>
<dbReference type="InterPro" id="IPR014710">
    <property type="entry name" value="RmlC-like_jellyroll"/>
</dbReference>
<gene>
    <name evidence="5" type="ORF">PQG45_10580</name>
</gene>
<dbReference type="CDD" id="cd06976">
    <property type="entry name" value="cupin_MtlR-like_N"/>
    <property type="match status" value="1"/>
</dbReference>
<dbReference type="InterPro" id="IPR009057">
    <property type="entry name" value="Homeodomain-like_sf"/>
</dbReference>
<comment type="caution">
    <text evidence="5">The sequence shown here is derived from an EMBL/GenBank/DDBJ whole genome shotgun (WGS) entry which is preliminary data.</text>
</comment>
<dbReference type="Gene3D" id="2.60.120.10">
    <property type="entry name" value="Jelly Rolls"/>
    <property type="match status" value="1"/>
</dbReference>
<dbReference type="SMART" id="SM00342">
    <property type="entry name" value="HTH_ARAC"/>
    <property type="match status" value="1"/>
</dbReference>
<accession>A0ABU3TUD4</accession>
<dbReference type="SUPFAM" id="SSF46689">
    <property type="entry name" value="Homeodomain-like"/>
    <property type="match status" value="2"/>
</dbReference>
<proteinExistence type="predicted"/>
<dbReference type="Pfam" id="PF07883">
    <property type="entry name" value="Cupin_2"/>
    <property type="match status" value="1"/>
</dbReference>
<dbReference type="Proteomes" id="UP001249959">
    <property type="component" value="Unassembled WGS sequence"/>
</dbReference>
<feature type="domain" description="HTH araC/xylS-type" evidence="4">
    <location>
        <begin position="190"/>
        <end position="288"/>
    </location>
</feature>
<keyword evidence="2" id="KW-0238">DNA-binding</keyword>
<dbReference type="RefSeq" id="WP_315577595.1">
    <property type="nucleotide sequence ID" value="NZ_JARDXH010000009.1"/>
</dbReference>
<dbReference type="Gene3D" id="1.10.10.60">
    <property type="entry name" value="Homeodomain-like"/>
    <property type="match status" value="2"/>
</dbReference>
<dbReference type="EMBL" id="JAVNWW010000006">
    <property type="protein sequence ID" value="MDU0809482.1"/>
    <property type="molecule type" value="Genomic_DNA"/>
</dbReference>
<dbReference type="Pfam" id="PF12833">
    <property type="entry name" value="HTH_18"/>
    <property type="match status" value="1"/>
</dbReference>
<dbReference type="PROSITE" id="PS01124">
    <property type="entry name" value="HTH_ARAC_FAMILY_2"/>
    <property type="match status" value="1"/>
</dbReference>
<dbReference type="PANTHER" id="PTHR43280">
    <property type="entry name" value="ARAC-FAMILY TRANSCRIPTIONAL REGULATOR"/>
    <property type="match status" value="1"/>
</dbReference>
<dbReference type="SUPFAM" id="SSF51182">
    <property type="entry name" value="RmlC-like cupins"/>
    <property type="match status" value="1"/>
</dbReference>
<keyword evidence="6" id="KW-1185">Reference proteome</keyword>
<evidence type="ECO:0000256" key="3">
    <source>
        <dbReference type="ARBA" id="ARBA00023163"/>
    </source>
</evidence>
<keyword evidence="1" id="KW-0805">Transcription regulation</keyword>
<dbReference type="PANTHER" id="PTHR43280:SF27">
    <property type="entry name" value="TRANSCRIPTIONAL REGULATOR MTLR"/>
    <property type="match status" value="1"/>
</dbReference>
<evidence type="ECO:0000256" key="1">
    <source>
        <dbReference type="ARBA" id="ARBA00023015"/>
    </source>
</evidence>
<evidence type="ECO:0000259" key="4">
    <source>
        <dbReference type="PROSITE" id="PS01124"/>
    </source>
</evidence>
<evidence type="ECO:0000313" key="6">
    <source>
        <dbReference type="Proteomes" id="UP001249959"/>
    </source>
</evidence>
<protein>
    <submittedName>
        <fullName evidence="5">AraC family transcriptional regulator</fullName>
    </submittedName>
</protein>
<keyword evidence="3" id="KW-0804">Transcription</keyword>
<evidence type="ECO:0000256" key="2">
    <source>
        <dbReference type="ARBA" id="ARBA00023125"/>
    </source>
</evidence>
<organism evidence="5 6">
    <name type="scientific">Aquirufa regiilacus</name>
    <dbReference type="NCBI Taxonomy" id="3024868"/>
    <lineage>
        <taxon>Bacteria</taxon>
        <taxon>Pseudomonadati</taxon>
        <taxon>Bacteroidota</taxon>
        <taxon>Cytophagia</taxon>
        <taxon>Cytophagales</taxon>
        <taxon>Flectobacillaceae</taxon>
        <taxon>Aquirufa</taxon>
    </lineage>
</organism>
<dbReference type="InterPro" id="IPR018062">
    <property type="entry name" value="HTH_AraC-typ_CS"/>
</dbReference>
<evidence type="ECO:0000313" key="5">
    <source>
        <dbReference type="EMBL" id="MDU0809482.1"/>
    </source>
</evidence>
<sequence>MKASLEHLDPLENSSFQLKEVIQNRFDAPYHYHPAFELTLIISGEGKRFVGNHITDFHPGDLVLLGANLPHCWQNHRQDWLTETEDAQQAQALVIHFTQDFLGADFFNKPECRAIKQLLEKSRGGFAIQGPTQDRVVREMLALKELNPFARLMSLLNILHLISTSGADTQAIDTNEVNYQLSSTDLDRINRIYAYVIANYTQEVHLDEVAHLANMTETAFCRYFKKVTKKTFVSLVTEFRIKHACELLRSSNKPMVEICFESGFGNLSHFNKQFKQYMNETPLQYRKLVREWEVE</sequence>
<dbReference type="InterPro" id="IPR011051">
    <property type="entry name" value="RmlC_Cupin_sf"/>
</dbReference>
<dbReference type="PROSITE" id="PS00041">
    <property type="entry name" value="HTH_ARAC_FAMILY_1"/>
    <property type="match status" value="1"/>
</dbReference>